<organism evidence="2 3">
    <name type="scientific">Pedobacter alpinus</name>
    <dbReference type="NCBI Taxonomy" id="1590643"/>
    <lineage>
        <taxon>Bacteria</taxon>
        <taxon>Pseudomonadati</taxon>
        <taxon>Bacteroidota</taxon>
        <taxon>Sphingobacteriia</taxon>
        <taxon>Sphingobacteriales</taxon>
        <taxon>Sphingobacteriaceae</taxon>
        <taxon>Pedobacter</taxon>
    </lineage>
</organism>
<name>A0ABW5TY37_9SPHI</name>
<reference evidence="3" key="1">
    <citation type="journal article" date="2019" name="Int. J. Syst. Evol. Microbiol.">
        <title>The Global Catalogue of Microorganisms (GCM) 10K type strain sequencing project: providing services to taxonomists for standard genome sequencing and annotation.</title>
        <authorList>
            <consortium name="The Broad Institute Genomics Platform"/>
            <consortium name="The Broad Institute Genome Sequencing Center for Infectious Disease"/>
            <person name="Wu L."/>
            <person name="Ma J."/>
        </authorList>
    </citation>
    <scope>NUCLEOTIDE SEQUENCE [LARGE SCALE GENOMIC DNA]</scope>
    <source>
        <strain evidence="3">KCTC 42456</strain>
    </source>
</reference>
<sequence length="130" mass="14983">MIKVLVDENLSEYFAEGLNQLQIPLASGIEVTSIAKEFQKGIKDEDWIPKWGKKSGIFITQDIKISTSKQQSILLEKYNMGVFFVKAPKGTKYWGKVELMIKHWPEIVKIINTSKTPYTYFVKPKKIERG</sequence>
<dbReference type="Proteomes" id="UP001597546">
    <property type="component" value="Unassembled WGS sequence"/>
</dbReference>
<gene>
    <name evidence="2" type="ORF">ACFSSE_17655</name>
</gene>
<evidence type="ECO:0000313" key="3">
    <source>
        <dbReference type="Proteomes" id="UP001597546"/>
    </source>
</evidence>
<dbReference type="Pfam" id="PF18478">
    <property type="entry name" value="PIN_10"/>
    <property type="match status" value="1"/>
</dbReference>
<comment type="caution">
    <text evidence="2">The sequence shown here is derived from an EMBL/GenBank/DDBJ whole genome shotgun (WGS) entry which is preliminary data.</text>
</comment>
<feature type="domain" description="VapC45 PIN like" evidence="1">
    <location>
        <begin position="3"/>
        <end position="86"/>
    </location>
</feature>
<evidence type="ECO:0000313" key="2">
    <source>
        <dbReference type="EMBL" id="MFD2733539.1"/>
    </source>
</evidence>
<dbReference type="EMBL" id="JBHULV010000056">
    <property type="protein sequence ID" value="MFD2733539.1"/>
    <property type="molecule type" value="Genomic_DNA"/>
</dbReference>
<keyword evidence="3" id="KW-1185">Reference proteome</keyword>
<evidence type="ECO:0000259" key="1">
    <source>
        <dbReference type="Pfam" id="PF18478"/>
    </source>
</evidence>
<dbReference type="InterPro" id="IPR041375">
    <property type="entry name" value="VapC45_PIN-like"/>
</dbReference>
<dbReference type="RefSeq" id="WP_379045066.1">
    <property type="nucleotide sequence ID" value="NZ_JBHSKW010000051.1"/>
</dbReference>
<protein>
    <recommendedName>
        <fullName evidence="1">VapC45 PIN like domain-containing protein</fullName>
    </recommendedName>
</protein>
<proteinExistence type="predicted"/>
<accession>A0ABW5TY37</accession>